<comment type="caution">
    <text evidence="2">The sequence shown here is derived from an EMBL/GenBank/DDBJ whole genome shotgun (WGS) entry which is preliminary data.</text>
</comment>
<proteinExistence type="predicted"/>
<protein>
    <submittedName>
        <fullName evidence="2">Uncharacterized protein</fullName>
    </submittedName>
</protein>
<feature type="compositionally biased region" description="Polar residues" evidence="1">
    <location>
        <begin position="156"/>
        <end position="171"/>
    </location>
</feature>
<dbReference type="Proteomes" id="UP000812966">
    <property type="component" value="Unassembled WGS sequence"/>
</dbReference>
<evidence type="ECO:0000256" key="1">
    <source>
        <dbReference type="SAM" id="MobiDB-lite"/>
    </source>
</evidence>
<feature type="compositionally biased region" description="Basic and acidic residues" evidence="1">
    <location>
        <begin position="172"/>
        <end position="184"/>
    </location>
</feature>
<evidence type="ECO:0000313" key="2">
    <source>
        <dbReference type="EMBL" id="KAG7561959.1"/>
    </source>
</evidence>
<dbReference type="AlphaFoldDB" id="A0A8K0JMC1"/>
<reference evidence="2" key="1">
    <citation type="submission" date="2020-04" db="EMBL/GenBank/DDBJ databases">
        <title>Analysis of mating type loci in Filobasidium floriforme.</title>
        <authorList>
            <person name="Nowrousian M."/>
        </authorList>
    </citation>
    <scope>NUCLEOTIDE SEQUENCE</scope>
    <source>
        <strain evidence="2">CBS 6242</strain>
    </source>
</reference>
<feature type="region of interest" description="Disordered" evidence="1">
    <location>
        <begin position="61"/>
        <end position="218"/>
    </location>
</feature>
<keyword evidence="3" id="KW-1185">Reference proteome</keyword>
<name>A0A8K0JMC1_9TREE</name>
<dbReference type="EMBL" id="JABELV010000042">
    <property type="protein sequence ID" value="KAG7561959.1"/>
    <property type="molecule type" value="Genomic_DNA"/>
</dbReference>
<accession>A0A8K0JMC1</accession>
<feature type="compositionally biased region" description="Acidic residues" evidence="1">
    <location>
        <begin position="185"/>
        <end position="203"/>
    </location>
</feature>
<organism evidence="2 3">
    <name type="scientific">Filobasidium floriforme</name>
    <dbReference type="NCBI Taxonomy" id="5210"/>
    <lineage>
        <taxon>Eukaryota</taxon>
        <taxon>Fungi</taxon>
        <taxon>Dikarya</taxon>
        <taxon>Basidiomycota</taxon>
        <taxon>Agaricomycotina</taxon>
        <taxon>Tremellomycetes</taxon>
        <taxon>Filobasidiales</taxon>
        <taxon>Filobasidiaceae</taxon>
        <taxon>Filobasidium</taxon>
    </lineage>
</organism>
<evidence type="ECO:0000313" key="3">
    <source>
        <dbReference type="Proteomes" id="UP000812966"/>
    </source>
</evidence>
<gene>
    <name evidence="2" type="ORF">FFLO_02599</name>
</gene>
<sequence length="515" mass="58175">MTWKSIDHSAHCRLNLKSIQYRPVSSRSRCTNPKAAQYYVQEFEIREVVYSDRERTRDIQAAVQEKGTDRPTPTGYSSSMNSPVAELSRLSIDPPETMDVPQMPGAMPINVDADDEDEQKTERMSSPGHTAGYKRDHDEIDEDDADSGPEPKRLRANSNASQAGTICTSPSMKDEHDDAEQGKEIDDEVEEEEAEETEEEEEERRDISKPTKQDKDTTAKLESHIANLDGLVAQERSRANKLQKRYDSLIMAAHELDLSNKTMSSQLREAQTEVNRLRAERSTLALLSPQSDKTEEECLRLLKRLNQKIKDLSSHITTISQADADPQTTRKERREYWQSILVDVLRRVVFDKFLAGLGKTVNRVMTTLSKEIPEQYFRLWKSTTIKAIDLCVPLTDRQAETRAGVLKAIGAKRCSDIPDEALAILDDVTDLAMEVQWYLSKDSKDIVILCPMQGESFDAQVMQDARAGKHTRDELDTLSNDREAETRVRSVEQCLSFGFAGSDGIEAKCLVILAE</sequence>
<feature type="compositionally biased region" description="Basic and acidic residues" evidence="1">
    <location>
        <begin position="204"/>
        <end position="218"/>
    </location>
</feature>